<feature type="compositionally biased region" description="Basic and acidic residues" evidence="1">
    <location>
        <begin position="231"/>
        <end position="241"/>
    </location>
</feature>
<sequence length="259" mass="27111">MRRVVGRLVLLGVVLVLAAAAWTASRGWVAYSALQDVRDGVPAVVDAVTAVDPDALARASDDVREDARRARDATDDPLWRLASRFPLGGENLAALTTSSRAVDGLATDGLPALEQVVTGVDDARDALTGGEGLDVGALRSAFDALGELQQATTTARERLATIRGEHLLPQVEQARDELRSSLDLAGRAEDLLADIDVPGAGALSDLASGRPPSLEDLRDAAGDLVPDDVEDGLRDLGERLPDGVLPDGLLDEAFPTGSR</sequence>
<evidence type="ECO:0000256" key="1">
    <source>
        <dbReference type="SAM" id="MobiDB-lite"/>
    </source>
</evidence>
<proteinExistence type="predicted"/>
<feature type="region of interest" description="Disordered" evidence="1">
    <location>
        <begin position="224"/>
        <end position="259"/>
    </location>
</feature>
<evidence type="ECO:0000313" key="2">
    <source>
        <dbReference type="EMBL" id="MEJ5946773.1"/>
    </source>
</evidence>
<dbReference type="EMBL" id="JBBIAA010000033">
    <property type="protein sequence ID" value="MEJ5946773.1"/>
    <property type="molecule type" value="Genomic_DNA"/>
</dbReference>
<evidence type="ECO:0008006" key="4">
    <source>
        <dbReference type="Google" id="ProtNLM"/>
    </source>
</evidence>
<keyword evidence="3" id="KW-1185">Reference proteome</keyword>
<dbReference type="RefSeq" id="WP_339576154.1">
    <property type="nucleotide sequence ID" value="NZ_JBBIAA010000033.1"/>
</dbReference>
<name>A0ABU8RPA3_9ACTN</name>
<protein>
    <recommendedName>
        <fullName evidence="4">DUF4012 domain-containing protein</fullName>
    </recommendedName>
</protein>
<comment type="caution">
    <text evidence="2">The sequence shown here is derived from an EMBL/GenBank/DDBJ whole genome shotgun (WGS) entry which is preliminary data.</text>
</comment>
<gene>
    <name evidence="2" type="ORF">WDZ17_15860</name>
</gene>
<evidence type="ECO:0000313" key="3">
    <source>
        <dbReference type="Proteomes" id="UP001387100"/>
    </source>
</evidence>
<accession>A0ABU8RPA3</accession>
<reference evidence="2 3" key="1">
    <citation type="journal article" date="2017" name="Int. J. Syst. Evol. Microbiol.">
        <title>Pseudokineococcus basanitobsidens sp. nov., isolated from volcanic rock.</title>
        <authorList>
            <person name="Lee D.W."/>
            <person name="Park M.Y."/>
            <person name="Kim J.J."/>
            <person name="Kim B.S."/>
        </authorList>
    </citation>
    <scope>NUCLEOTIDE SEQUENCE [LARGE SCALE GENOMIC DNA]</scope>
    <source>
        <strain evidence="2 3">DSM 103726</strain>
    </source>
</reference>
<organism evidence="2 3">
    <name type="scientific">Pseudokineococcus basanitobsidens</name>
    <dbReference type="NCBI Taxonomy" id="1926649"/>
    <lineage>
        <taxon>Bacteria</taxon>
        <taxon>Bacillati</taxon>
        <taxon>Actinomycetota</taxon>
        <taxon>Actinomycetes</taxon>
        <taxon>Kineosporiales</taxon>
        <taxon>Kineosporiaceae</taxon>
        <taxon>Pseudokineococcus</taxon>
    </lineage>
</organism>
<dbReference type="Proteomes" id="UP001387100">
    <property type="component" value="Unassembled WGS sequence"/>
</dbReference>